<protein>
    <recommendedName>
        <fullName evidence="14">Thrombospondin type-1 domain-containing protein 7A</fullName>
    </recommendedName>
</protein>
<comment type="subcellular location">
    <subcellularLocation>
        <location evidence="1">Cell membrane</location>
        <topology evidence="1">Single-pass type I membrane protein</topology>
    </subcellularLocation>
    <subcellularLocation>
        <location evidence="2">Cell projection</location>
    </subcellularLocation>
</comment>
<feature type="domain" description="Spondin-like TSP1" evidence="15">
    <location>
        <begin position="929"/>
        <end position="971"/>
    </location>
</feature>
<evidence type="ECO:0000256" key="14">
    <source>
        <dbReference type="ARBA" id="ARBA00069078"/>
    </source>
</evidence>
<dbReference type="FunFam" id="2.20.100.10:FF:000050">
    <property type="entry name" value="Thrombospondin type 1 domain containing 7B"/>
    <property type="match status" value="1"/>
</dbReference>
<dbReference type="InterPro" id="IPR036383">
    <property type="entry name" value="TSP1_rpt_sf"/>
</dbReference>
<dbReference type="Ensembl" id="ENSACLT00000024862.2">
    <property type="protein sequence ID" value="ENSACLP00000024284.2"/>
    <property type="gene ID" value="ENSACLG00000016416.2"/>
</dbReference>
<dbReference type="Pfam" id="PF19028">
    <property type="entry name" value="TSP1_spondin"/>
    <property type="match status" value="6"/>
</dbReference>
<keyword evidence="3" id="KW-1003">Cell membrane</keyword>
<dbReference type="Bgee" id="ENSACLG00000016416">
    <property type="expression patterns" value="Expressed in camera-type eye and 1 other cell type or tissue"/>
</dbReference>
<evidence type="ECO:0000256" key="7">
    <source>
        <dbReference type="ARBA" id="ARBA00022737"/>
    </source>
</evidence>
<feature type="domain" description="Spondin-like TSP1" evidence="15">
    <location>
        <begin position="664"/>
        <end position="722"/>
    </location>
</feature>
<evidence type="ECO:0000259" key="15">
    <source>
        <dbReference type="Pfam" id="PF19028"/>
    </source>
</evidence>
<dbReference type="Proteomes" id="UP000265100">
    <property type="component" value="Chromosome 22"/>
</dbReference>
<dbReference type="FunFam" id="2.20.100.10:FF:000014">
    <property type="entry name" value="Thrombospondin type 1 domain containing 7A"/>
    <property type="match status" value="1"/>
</dbReference>
<organism evidence="17 18">
    <name type="scientific">Astatotilapia calliptera</name>
    <name type="common">Eastern happy</name>
    <name type="synonym">Chromis callipterus</name>
    <dbReference type="NCBI Taxonomy" id="8154"/>
    <lineage>
        <taxon>Eukaryota</taxon>
        <taxon>Metazoa</taxon>
        <taxon>Chordata</taxon>
        <taxon>Craniata</taxon>
        <taxon>Vertebrata</taxon>
        <taxon>Euteleostomi</taxon>
        <taxon>Actinopterygii</taxon>
        <taxon>Neopterygii</taxon>
        <taxon>Teleostei</taxon>
        <taxon>Neoteleostei</taxon>
        <taxon>Acanthomorphata</taxon>
        <taxon>Ovalentaria</taxon>
        <taxon>Cichlomorphae</taxon>
        <taxon>Cichliformes</taxon>
        <taxon>Cichlidae</taxon>
        <taxon>African cichlids</taxon>
        <taxon>Pseudocrenilabrinae</taxon>
        <taxon>Haplochromini</taxon>
        <taxon>Astatotilapia</taxon>
    </lineage>
</organism>
<reference evidence="17" key="1">
    <citation type="submission" date="2018-05" db="EMBL/GenBank/DDBJ databases">
        <authorList>
            <person name="Datahose"/>
        </authorList>
    </citation>
    <scope>NUCLEOTIDE SEQUENCE</scope>
</reference>
<evidence type="ECO:0000256" key="2">
    <source>
        <dbReference type="ARBA" id="ARBA00004316"/>
    </source>
</evidence>
<evidence type="ECO:0000256" key="8">
    <source>
        <dbReference type="ARBA" id="ARBA00022782"/>
    </source>
</evidence>
<dbReference type="PROSITE" id="PS50092">
    <property type="entry name" value="TSP1"/>
    <property type="match status" value="11"/>
</dbReference>
<evidence type="ECO:0000256" key="9">
    <source>
        <dbReference type="ARBA" id="ARBA00022989"/>
    </source>
</evidence>
<evidence type="ECO:0000256" key="1">
    <source>
        <dbReference type="ARBA" id="ARBA00004251"/>
    </source>
</evidence>
<dbReference type="GO" id="GO:0030154">
    <property type="term" value="P:cell differentiation"/>
    <property type="evidence" value="ECO:0007669"/>
    <property type="project" value="UniProtKB-KW"/>
</dbReference>
<dbReference type="Pfam" id="PF00090">
    <property type="entry name" value="TSP_1"/>
    <property type="match status" value="2"/>
</dbReference>
<dbReference type="GO" id="GO:0030036">
    <property type="term" value="P:actin cytoskeleton organization"/>
    <property type="evidence" value="ECO:0007669"/>
    <property type="project" value="TreeGrafter"/>
</dbReference>
<dbReference type="InterPro" id="IPR056991">
    <property type="entry name" value="TSP1_TSH7A-B_C"/>
</dbReference>
<feature type="domain" description="Thrombospondin type-1" evidence="16">
    <location>
        <begin position="1384"/>
        <end position="1423"/>
    </location>
</feature>
<keyword evidence="18" id="KW-1185">Reference proteome</keyword>
<feature type="domain" description="Spondin-like TSP1" evidence="15">
    <location>
        <begin position="1152"/>
        <end position="1205"/>
    </location>
</feature>
<dbReference type="FunFam" id="2.20.100.10:FF:000015">
    <property type="entry name" value="Thrombospondin, type I, domain containing 7A"/>
    <property type="match status" value="1"/>
</dbReference>
<name>A0A3P8Q5R1_ASTCA</name>
<keyword evidence="6" id="KW-0732">Signal</keyword>
<evidence type="ECO:0000256" key="10">
    <source>
        <dbReference type="ARBA" id="ARBA00023136"/>
    </source>
</evidence>
<dbReference type="GO" id="GO:0001525">
    <property type="term" value="P:angiogenesis"/>
    <property type="evidence" value="ECO:0007669"/>
    <property type="project" value="UniProtKB-KW"/>
</dbReference>
<dbReference type="InterPro" id="IPR051418">
    <property type="entry name" value="Spondin/Thrombospondin_T1"/>
</dbReference>
<dbReference type="PANTHER" id="PTHR11311:SF8">
    <property type="entry name" value="THROMBOSPONDIN TYPE-1 DOMAIN-CONTAINING PROTEIN 7A"/>
    <property type="match status" value="1"/>
</dbReference>
<dbReference type="Gene3D" id="2.20.100.10">
    <property type="entry name" value="Thrombospondin type-1 (TSP1) repeat"/>
    <property type="match status" value="9"/>
</dbReference>
<dbReference type="InterPro" id="IPR000884">
    <property type="entry name" value="TSP1_rpt"/>
</dbReference>
<keyword evidence="12" id="KW-0325">Glycoprotein</keyword>
<keyword evidence="8" id="KW-0221">Differentiation</keyword>
<dbReference type="GO" id="GO:0042995">
    <property type="term" value="C:cell projection"/>
    <property type="evidence" value="ECO:0007669"/>
    <property type="project" value="UniProtKB-SubCell"/>
</dbReference>
<dbReference type="GeneTree" id="ENSGT00940000155427"/>
<dbReference type="FunFam" id="2.20.100.10:FF:000020">
    <property type="entry name" value="Thrombospondin type 1 domain containing 7A"/>
    <property type="match status" value="1"/>
</dbReference>
<dbReference type="PANTHER" id="PTHR11311">
    <property type="entry name" value="SPONDIN"/>
    <property type="match status" value="1"/>
</dbReference>
<dbReference type="SUPFAM" id="SSF82895">
    <property type="entry name" value="TSP-1 type 1 repeat"/>
    <property type="match status" value="11"/>
</dbReference>
<dbReference type="FunFam" id="2.20.100.10:FF:000019">
    <property type="entry name" value="Thrombospondin type 1 domain containing 7A"/>
    <property type="match status" value="1"/>
</dbReference>
<dbReference type="FunFam" id="2.20.100.10:FF:000017">
    <property type="entry name" value="Thrombospondin type 1 domain containing 7A"/>
    <property type="match status" value="1"/>
</dbReference>
<accession>A0A3P8Q5R1</accession>
<dbReference type="AlphaFoldDB" id="A0A3P8Q5R1"/>
<keyword evidence="10" id="KW-0472">Membrane</keyword>
<evidence type="ECO:0000256" key="3">
    <source>
        <dbReference type="ARBA" id="ARBA00022475"/>
    </source>
</evidence>
<evidence type="ECO:0000256" key="13">
    <source>
        <dbReference type="ARBA" id="ARBA00023273"/>
    </source>
</evidence>
<reference evidence="17" key="2">
    <citation type="submission" date="2025-08" db="UniProtKB">
        <authorList>
            <consortium name="Ensembl"/>
        </authorList>
    </citation>
    <scope>IDENTIFICATION</scope>
</reference>
<feature type="domain" description="Spondin-like TSP1" evidence="15">
    <location>
        <begin position="525"/>
        <end position="584"/>
    </location>
</feature>
<evidence type="ECO:0000259" key="16">
    <source>
        <dbReference type="Pfam" id="PF23308"/>
    </source>
</evidence>
<dbReference type="FunFam" id="2.20.100.10:FF:000031">
    <property type="entry name" value="Thrombospondin type 1 domain containing 7A"/>
    <property type="match status" value="1"/>
</dbReference>
<keyword evidence="7" id="KW-0677">Repeat</keyword>
<proteinExistence type="predicted"/>
<keyword evidence="11" id="KW-1015">Disulfide bond</keyword>
<dbReference type="SMART" id="SM00209">
    <property type="entry name" value="TSP1"/>
    <property type="match status" value="12"/>
</dbReference>
<keyword evidence="9" id="KW-1133">Transmembrane helix</keyword>
<feature type="domain" description="Spondin-like TSP1" evidence="15">
    <location>
        <begin position="261"/>
        <end position="315"/>
    </location>
</feature>
<dbReference type="FunFam" id="2.20.100.10:FF:000018">
    <property type="entry name" value="Thrombospondin type 1 domain containing 7A"/>
    <property type="match status" value="1"/>
</dbReference>
<sequence length="1514" mass="168743">MANENCDFPFAKSPWGRCMGSECGPGGSQSRAVWCAHSEGWTTLHTNCDQAERPDNQQSCFRVCDWHKELYDWQLGAWNQCVPVMRSARVQRPTTCTQGEEGIQTREVGCVQKAKGEPAEDAICEYFEPKPRLEQACLIPCPQDCVVSEFSPWTPCSKTCGIGLQNRIRFVLAPPLFGGAACPNLTEFQTCQLGPCQGEESLYSLRVGPWGPCTVPLSKHVLLHLSGYIEYIAVFVFMFYSLCSQETLPVTFQACVITKDCDVTEWSEWSACTKECYDPTSPKAVWTRTRKVTQFPVGGGIDCPELEEKEPCTPQSDVVPPCITYSWKTTEWTECKVDMLLSQQDRRRGNHTGMCGGGTQTREVYCVQASTDTPSNLTLRPVDSKLCLGIPPNTTQLCHISCPVDCEVSSWRTWGPCTYENCQDQVAKKGFKLRKRRIINEPTGGTGNCPHLVEAIPCEDPSCYDWLVVKLEDCIPDNEEKCGPGIQIPQVQCVNSDGEHVDRQLCQDAILPMPFICEVPCPKDCALSPWSSWSLCSHTCSGKNTEGKQTRTRSILAYNAGEGGVQCPNISALQEVRRCNDHPCTVYHWQTGPWGQCIEDSFIPSTNTSVGRTRGDDVSCSVGMQTRKVICVRVNVGQVPPKKCPESVRPDTVRPCLLPCKRDCIVTPYSDWSPCPSTCQTGGNTKKKQYRKRLIIQLPANGGQDCPEVLTQERDCETPSVCEGYRWKTHKWRRCQLVPWSVREGSPGNQELCGLGLQVRAVSCRKQDGGQADIEACLKFASSMPSLTQPCQVPCQEDCQLSSWSKFSSCTADCVGVRTRKRMLVGRSRKHDQCKNNQLYPLSETQYCPCNKYNAQPVGNWSDCILSEGGRMEGQLGMKIQGDIKECGQGYRYQAMVCYDQDNRIVETSRCNSHGYIEEACIIPCPSDCKLSEWSNWSRCSKSCGSGVKVRSKWLREKPYNGGRPCPKLDHVNQVYEVVPCLSDCGQYVWVAEPWSVWKVSNVDLNDNCGEGVQTRNVKCMLNTIDGPSEQVEDYLCDPEEMPLGARKSHLPCPEDCVLSDWGSFFFFLNLTLFLTCSTATPVMLTFYCVSSEWSTCQLSDKAVCGNGFKTRMLDCVRSDGKSVDLVFCKEVRCLRKWQMNASCVVECPVNCQLSDWSPWSGCSHTCGLAGKLWRRRTVIQAPQGDGRPCPSQMEQWKPCLVKPCYRWRYSAWSECKSEGARCGEGLRFRNVSCFVSDGSGRQDGSAVDDELCGDLEPSVEGNTQIVLQEPCTVPCPGECYLTDWTVWSSCQLSCINGADLGFGSVQVRSRAVVAQDPENLLQCPEQELEARPCTDGECFDYKWKSGPWRGSSRHVWCERSDGLNVTGGCLTTAKPKADRSCNPPCTKPQSLCTEAGVCGCEDGYTEVMTSDGLLDQCTVIPVLEIPTAGDNKADVKTIRGFNPTQPAASSPGRAGRTWFLQPFGPGNRAISVRSIRNENIFKQEAHYVNDKHYNNHHYKPFRVIQSINRASYK</sequence>
<evidence type="ECO:0000256" key="12">
    <source>
        <dbReference type="ARBA" id="ARBA00023180"/>
    </source>
</evidence>
<dbReference type="Pfam" id="PF23308">
    <property type="entry name" value="TSP1_TSH7A-B_C"/>
    <property type="match status" value="1"/>
</dbReference>
<dbReference type="GO" id="GO:0005886">
    <property type="term" value="C:plasma membrane"/>
    <property type="evidence" value="ECO:0007669"/>
    <property type="project" value="UniProtKB-SubCell"/>
</dbReference>
<reference evidence="17" key="3">
    <citation type="submission" date="2025-09" db="UniProtKB">
        <authorList>
            <consortium name="Ensembl"/>
        </authorList>
    </citation>
    <scope>IDENTIFICATION</scope>
</reference>
<evidence type="ECO:0000313" key="17">
    <source>
        <dbReference type="Ensembl" id="ENSACLP00000024284.2"/>
    </source>
</evidence>
<dbReference type="InterPro" id="IPR044004">
    <property type="entry name" value="TSP1_spondin_dom"/>
</dbReference>
<keyword evidence="13" id="KW-0966">Cell projection</keyword>
<feature type="domain" description="Spondin-like TSP1" evidence="15">
    <location>
        <begin position="145"/>
        <end position="196"/>
    </location>
</feature>
<evidence type="ECO:0000256" key="5">
    <source>
        <dbReference type="ARBA" id="ARBA00022692"/>
    </source>
</evidence>
<evidence type="ECO:0000256" key="11">
    <source>
        <dbReference type="ARBA" id="ARBA00023157"/>
    </source>
</evidence>
<keyword evidence="5" id="KW-0812">Transmembrane</keyword>
<evidence type="ECO:0000256" key="6">
    <source>
        <dbReference type="ARBA" id="ARBA00022729"/>
    </source>
</evidence>
<keyword evidence="4" id="KW-0037">Angiogenesis</keyword>
<evidence type="ECO:0000256" key="4">
    <source>
        <dbReference type="ARBA" id="ARBA00022657"/>
    </source>
</evidence>
<evidence type="ECO:0000313" key="18">
    <source>
        <dbReference type="Proteomes" id="UP000265100"/>
    </source>
</evidence>